<evidence type="ECO:0008006" key="3">
    <source>
        <dbReference type="Google" id="ProtNLM"/>
    </source>
</evidence>
<keyword evidence="2" id="KW-1185">Reference proteome</keyword>
<organism evidence="1 2">
    <name type="scientific">Athelia psychrophila</name>
    <dbReference type="NCBI Taxonomy" id="1759441"/>
    <lineage>
        <taxon>Eukaryota</taxon>
        <taxon>Fungi</taxon>
        <taxon>Dikarya</taxon>
        <taxon>Basidiomycota</taxon>
        <taxon>Agaricomycotina</taxon>
        <taxon>Agaricomycetes</taxon>
        <taxon>Agaricomycetidae</taxon>
        <taxon>Atheliales</taxon>
        <taxon>Atheliaceae</taxon>
        <taxon>Athelia</taxon>
    </lineage>
</organism>
<reference evidence="1 2" key="1">
    <citation type="journal article" date="2016" name="Mol. Biol. Evol.">
        <title>Comparative Genomics of Early-Diverging Mushroom-Forming Fungi Provides Insights into the Origins of Lignocellulose Decay Capabilities.</title>
        <authorList>
            <person name="Nagy L.G."/>
            <person name="Riley R."/>
            <person name="Tritt A."/>
            <person name="Adam C."/>
            <person name="Daum C."/>
            <person name="Floudas D."/>
            <person name="Sun H."/>
            <person name="Yadav J.S."/>
            <person name="Pangilinan J."/>
            <person name="Larsson K.H."/>
            <person name="Matsuura K."/>
            <person name="Barry K."/>
            <person name="Labutti K."/>
            <person name="Kuo R."/>
            <person name="Ohm R.A."/>
            <person name="Bhattacharya S.S."/>
            <person name="Shirouzu T."/>
            <person name="Yoshinaga Y."/>
            <person name="Martin F.M."/>
            <person name="Grigoriev I.V."/>
            <person name="Hibbett D.S."/>
        </authorList>
    </citation>
    <scope>NUCLEOTIDE SEQUENCE [LARGE SCALE GENOMIC DNA]</scope>
    <source>
        <strain evidence="1 2">CBS 109695</strain>
    </source>
</reference>
<proteinExistence type="predicted"/>
<protein>
    <recommendedName>
        <fullName evidence="3">USP domain-containing protein</fullName>
    </recommendedName>
</protein>
<accession>A0A167TNQ4</accession>
<gene>
    <name evidence="1" type="ORF">FIBSPDRAFT_769422</name>
</gene>
<evidence type="ECO:0000313" key="1">
    <source>
        <dbReference type="EMBL" id="KZP03126.1"/>
    </source>
</evidence>
<dbReference type="AlphaFoldDB" id="A0A167TNQ4"/>
<sequence length="276" mass="31433">MKTNVSDDNTFPTGFKQDNMNFSCAYDVIFTILYGLWKARQPVWVKSFNKLNPLLRKFNGGLHQHKRGEISLNAVRNKVRSLLHSLDAVQFPYGMEGCSINNLVYYLTKSTNSHQTIVTSCNSCGNTTEERADTSYFVDCMSGISQSTSTFVQEHFNSVISGGCTLCQSDVKRELSYENTPNLLVLALSTFGISISPSVSVRHVSRNRVLHLRGVIYFLDYHFTARLIGADGRVFFYDGRQLSRVAPTRSYIQILYGYIYIHQEHSSNRRIRYIVT</sequence>
<name>A0A167TNQ4_9AGAM</name>
<evidence type="ECO:0000313" key="2">
    <source>
        <dbReference type="Proteomes" id="UP000076532"/>
    </source>
</evidence>
<dbReference type="Proteomes" id="UP000076532">
    <property type="component" value="Unassembled WGS sequence"/>
</dbReference>
<dbReference type="OrthoDB" id="2629491at2759"/>
<dbReference type="EMBL" id="KV418157">
    <property type="protein sequence ID" value="KZP03126.1"/>
    <property type="molecule type" value="Genomic_DNA"/>
</dbReference>